<proteinExistence type="predicted"/>
<dbReference type="PANTHER" id="PTHR46455:SF7">
    <property type="entry name" value="RE12806P"/>
    <property type="match status" value="1"/>
</dbReference>
<gene>
    <name evidence="1" type="ORF">pipiens_008783</name>
</gene>
<accession>A0ABD1DG57</accession>
<dbReference type="CDD" id="cd20071">
    <property type="entry name" value="SET_SMYD"/>
    <property type="match status" value="1"/>
</dbReference>
<dbReference type="SUPFAM" id="SSF82199">
    <property type="entry name" value="SET domain"/>
    <property type="match status" value="1"/>
</dbReference>
<evidence type="ECO:0008006" key="3">
    <source>
        <dbReference type="Google" id="ProtNLM"/>
    </source>
</evidence>
<sequence>MSKDLFTVLESPELGRYGVARRNLKAGEIIFEEQVFAIGPKASTSPLCLECASPVDGGADGPKCPQCGWPLCGECVGSVVYHKGECELFVQHKVKFQNQQNSDGCCPQLDCITPLRVLLAKEADPERWNVEISRMEDHRAERFGSVYWNADQNNVVRYLRLACGLKDRCSEELIQQVIGILEVNAFEARTHRGCAVRGLYPKLAIMAHSCVRNVVHSIHPSKDYRLIARTAIDVEEGGKLYTSYTFAQDPTHYRQTTLKDSKYFSCQCERCLDPTELGTYFSSLKCRKCNKGSMVSSKPTDEEAEWHCTSCDRVLEADAMAIVTKVMQDDVGKIVYMESGTERLESYEQAFAKYSAVLEPLHYLLTSIRQSLIELYGRVPEYRLQELSDAKLERKIALCKDIMRVLDVFEPGKTRSRAIVLYELHAPIVVLSQSLLDQGKIDIETMKVRFEEVVVMLEECAEILEWEDPATPEGTLANLVKESIVKLTL</sequence>
<organism evidence="1 2">
    <name type="scientific">Culex pipiens pipiens</name>
    <name type="common">Northern house mosquito</name>
    <dbReference type="NCBI Taxonomy" id="38569"/>
    <lineage>
        <taxon>Eukaryota</taxon>
        <taxon>Metazoa</taxon>
        <taxon>Ecdysozoa</taxon>
        <taxon>Arthropoda</taxon>
        <taxon>Hexapoda</taxon>
        <taxon>Insecta</taxon>
        <taxon>Pterygota</taxon>
        <taxon>Neoptera</taxon>
        <taxon>Endopterygota</taxon>
        <taxon>Diptera</taxon>
        <taxon>Nematocera</taxon>
        <taxon>Culicoidea</taxon>
        <taxon>Culicidae</taxon>
        <taxon>Culicinae</taxon>
        <taxon>Culicini</taxon>
        <taxon>Culex</taxon>
        <taxon>Culex</taxon>
    </lineage>
</organism>
<comment type="caution">
    <text evidence="1">The sequence shown here is derived from an EMBL/GenBank/DDBJ whole genome shotgun (WGS) entry which is preliminary data.</text>
</comment>
<dbReference type="Gene3D" id="2.170.270.10">
    <property type="entry name" value="SET domain"/>
    <property type="match status" value="1"/>
</dbReference>
<dbReference type="Gene3D" id="6.10.140.2220">
    <property type="match status" value="1"/>
</dbReference>
<dbReference type="Proteomes" id="UP001562425">
    <property type="component" value="Unassembled WGS sequence"/>
</dbReference>
<dbReference type="PANTHER" id="PTHR46455">
    <property type="entry name" value="SET AND MYND DOMAIN CONTAINING, ARTHROPOD-SPECIFIC, MEMBER 4, ISOFORM A"/>
    <property type="match status" value="1"/>
</dbReference>
<dbReference type="Gene3D" id="1.10.220.160">
    <property type="match status" value="1"/>
</dbReference>
<dbReference type="AlphaFoldDB" id="A0ABD1DG57"/>
<evidence type="ECO:0000313" key="2">
    <source>
        <dbReference type="Proteomes" id="UP001562425"/>
    </source>
</evidence>
<dbReference type="InterPro" id="IPR053010">
    <property type="entry name" value="SET_SmydA-8"/>
</dbReference>
<protein>
    <recommendedName>
        <fullName evidence="3">SET domain-containing protein</fullName>
    </recommendedName>
</protein>
<evidence type="ECO:0000313" key="1">
    <source>
        <dbReference type="EMBL" id="KAL1398665.1"/>
    </source>
</evidence>
<name>A0ABD1DG57_CULPP</name>
<dbReference type="EMBL" id="JBEHCU010005816">
    <property type="protein sequence ID" value="KAL1398665.1"/>
    <property type="molecule type" value="Genomic_DNA"/>
</dbReference>
<reference evidence="1 2" key="1">
    <citation type="submission" date="2024-05" db="EMBL/GenBank/DDBJ databases">
        <title>Culex pipiens pipiens assembly and annotation.</title>
        <authorList>
            <person name="Alout H."/>
            <person name="Durand T."/>
        </authorList>
    </citation>
    <scope>NUCLEOTIDE SEQUENCE [LARGE SCALE GENOMIC DNA]</scope>
    <source>
        <strain evidence="1">HA-2024</strain>
        <tissue evidence="1">Whole body</tissue>
    </source>
</reference>
<dbReference type="InterPro" id="IPR046341">
    <property type="entry name" value="SET_dom_sf"/>
</dbReference>
<keyword evidence="2" id="KW-1185">Reference proteome</keyword>